<dbReference type="AlphaFoldDB" id="A0A7V4WUP4"/>
<dbReference type="Proteomes" id="UP000885779">
    <property type="component" value="Unassembled WGS sequence"/>
</dbReference>
<keyword evidence="1" id="KW-0812">Transmembrane</keyword>
<proteinExistence type="predicted"/>
<feature type="transmembrane region" description="Helical" evidence="1">
    <location>
        <begin position="73"/>
        <end position="93"/>
    </location>
</feature>
<evidence type="ECO:0000313" key="3">
    <source>
        <dbReference type="EMBL" id="HGY54526.1"/>
    </source>
</evidence>
<feature type="signal peptide" evidence="2">
    <location>
        <begin position="1"/>
        <end position="21"/>
    </location>
</feature>
<feature type="chain" id="PRO_5030835378" evidence="2">
    <location>
        <begin position="22"/>
        <end position="125"/>
    </location>
</feature>
<protein>
    <submittedName>
        <fullName evidence="3">Uncharacterized protein</fullName>
    </submittedName>
</protein>
<keyword evidence="2" id="KW-0732">Signal</keyword>
<keyword evidence="1" id="KW-0472">Membrane</keyword>
<feature type="transmembrane region" description="Helical" evidence="1">
    <location>
        <begin position="100"/>
        <end position="122"/>
    </location>
</feature>
<evidence type="ECO:0000256" key="2">
    <source>
        <dbReference type="SAM" id="SignalP"/>
    </source>
</evidence>
<comment type="caution">
    <text evidence="3">The sequence shown here is derived from an EMBL/GenBank/DDBJ whole genome shotgun (WGS) entry which is preliminary data.</text>
</comment>
<reference evidence="3" key="1">
    <citation type="journal article" date="2020" name="mSystems">
        <title>Genome- and Community-Level Interaction Insights into Carbon Utilization and Element Cycling Functions of Hydrothermarchaeota in Hydrothermal Sediment.</title>
        <authorList>
            <person name="Zhou Z."/>
            <person name="Liu Y."/>
            <person name="Xu W."/>
            <person name="Pan J."/>
            <person name="Luo Z.H."/>
            <person name="Li M."/>
        </authorList>
    </citation>
    <scope>NUCLEOTIDE SEQUENCE [LARGE SCALE GENOMIC DNA]</scope>
    <source>
        <strain evidence="3">HyVt-577</strain>
    </source>
</reference>
<organism evidence="3">
    <name type="scientific">Caldithrix abyssi</name>
    <dbReference type="NCBI Taxonomy" id="187145"/>
    <lineage>
        <taxon>Bacteria</taxon>
        <taxon>Pseudomonadati</taxon>
        <taxon>Calditrichota</taxon>
        <taxon>Calditrichia</taxon>
        <taxon>Calditrichales</taxon>
        <taxon>Calditrichaceae</taxon>
        <taxon>Caldithrix</taxon>
    </lineage>
</organism>
<dbReference type="EMBL" id="DRQG01000022">
    <property type="protein sequence ID" value="HGY54526.1"/>
    <property type="molecule type" value="Genomic_DNA"/>
</dbReference>
<name>A0A7V4WUP4_CALAY</name>
<evidence type="ECO:0000256" key="1">
    <source>
        <dbReference type="SAM" id="Phobius"/>
    </source>
</evidence>
<accession>A0A7V4WUP4</accession>
<keyword evidence="1" id="KW-1133">Transmembrane helix</keyword>
<gene>
    <name evidence="3" type="ORF">ENK44_02375</name>
</gene>
<sequence>MINRKFWWLLGLMFLAGSLNGTMDTIDFQWDRSVFKDIQNEDIRKWFKSEASDKFKEWHGIKLHPIFWDGWHFFKQIMVIVFILGLAFVDWEVPLNIKNILIYFFAFGVAWWAGFTLLYNILLVY</sequence>